<dbReference type="Pfam" id="PF21806">
    <property type="entry name" value="DUF6879"/>
    <property type="match status" value="1"/>
</dbReference>
<gene>
    <name evidence="2" type="ORF">BC739_001172</name>
</gene>
<accession>A0ABR6BAU4</accession>
<name>A0ABR6BAU4_9PSEU</name>
<reference evidence="2 3" key="1">
    <citation type="submission" date="2020-08" db="EMBL/GenBank/DDBJ databases">
        <title>Genomic Encyclopedia of Archaeal and Bacterial Type Strains, Phase II (KMG-II): from individual species to whole genera.</title>
        <authorList>
            <person name="Goeker M."/>
        </authorList>
    </citation>
    <scope>NUCLEOTIDE SEQUENCE [LARGE SCALE GENOMIC DNA]</scope>
    <source>
        <strain evidence="2 3">DSM 43850</strain>
    </source>
</reference>
<dbReference type="EMBL" id="JACJID010000001">
    <property type="protein sequence ID" value="MBA8923975.1"/>
    <property type="molecule type" value="Genomic_DNA"/>
</dbReference>
<evidence type="ECO:0000313" key="2">
    <source>
        <dbReference type="EMBL" id="MBA8923975.1"/>
    </source>
</evidence>
<evidence type="ECO:0000259" key="1">
    <source>
        <dbReference type="Pfam" id="PF21806"/>
    </source>
</evidence>
<dbReference type="InterPro" id="IPR049244">
    <property type="entry name" value="DUF6879"/>
</dbReference>
<keyword evidence="3" id="KW-1185">Reference proteome</keyword>
<proteinExistence type="predicted"/>
<protein>
    <recommendedName>
        <fullName evidence="1">DUF6879 domain-containing protein</fullName>
    </recommendedName>
</protein>
<comment type="caution">
    <text evidence="2">The sequence shown here is derived from an EMBL/GenBank/DDBJ whole genome shotgun (WGS) entry which is preliminary data.</text>
</comment>
<feature type="domain" description="DUF6879" evidence="1">
    <location>
        <begin position="9"/>
        <end position="171"/>
    </location>
</feature>
<sequence length="172" mass="20026">MGQLVTREEHRELVRSVTKSAWRLEIQGTYNEPSEREPVRRYLAGEPDDLVWFQGWLTRIRELEAIGVRFERVRVLTDPLTDYLRYQLARITSPAVTAGEDIRILPATVARRLDLGTVDFWVLDDERVLVPHFVDHAVTGGELVTDPVEVARFREVQTRAWDHAVPFREYTN</sequence>
<organism evidence="2 3">
    <name type="scientific">Kutzneria viridogrisea</name>
    <dbReference type="NCBI Taxonomy" id="47990"/>
    <lineage>
        <taxon>Bacteria</taxon>
        <taxon>Bacillati</taxon>
        <taxon>Actinomycetota</taxon>
        <taxon>Actinomycetes</taxon>
        <taxon>Pseudonocardiales</taxon>
        <taxon>Pseudonocardiaceae</taxon>
        <taxon>Kutzneria</taxon>
    </lineage>
</organism>
<dbReference type="Proteomes" id="UP000517916">
    <property type="component" value="Unassembled WGS sequence"/>
</dbReference>
<evidence type="ECO:0000313" key="3">
    <source>
        <dbReference type="Proteomes" id="UP000517916"/>
    </source>
</evidence>
<dbReference type="RefSeq" id="WP_182836490.1">
    <property type="nucleotide sequence ID" value="NZ_BAAABQ010000065.1"/>
</dbReference>